<dbReference type="EMBL" id="SDWJ01000001">
    <property type="protein sequence ID" value="MVZ96935.1"/>
    <property type="molecule type" value="Genomic_DNA"/>
</dbReference>
<sequence>MPDQQAIALERGFRAYLSQVRQRALNEGVSVKTVDTVLPSISYNERVVRLDRSQPEGATDAPVPNFAPYKARHVDSSRIGRGRSKYTELRPMLGRIEAETGVPEEIMIAIYGHETNYGAVTGNYNAPEALASLAYEGRRRSLFEAELIAVLKMIDRGVPQYAITGSWAGALGKPQFLPSVYLRLARDGDGDGYADIWKSEVDAMTSIANYFVKSGWRRDEEWGFAVQVPATFNRAGVKTLMTAPRCPRVFARHSKWMTIAEWRQSGLTTERGFWPKDTMLATLVEPDGPGKTAYLLGSNYRVILDYNCSNFYALSVGLLADEVRK</sequence>
<dbReference type="PANTHER" id="PTHR30163:SF8">
    <property type="entry name" value="LYTIC MUREIN TRANSGLYCOSYLASE"/>
    <property type="match status" value="1"/>
</dbReference>
<evidence type="ECO:0000259" key="1">
    <source>
        <dbReference type="Pfam" id="PF13406"/>
    </source>
</evidence>
<dbReference type="Gene3D" id="1.10.8.350">
    <property type="entry name" value="Bacterial muramidase"/>
    <property type="match status" value="1"/>
</dbReference>
<dbReference type="SUPFAM" id="SSF53955">
    <property type="entry name" value="Lysozyme-like"/>
    <property type="match status" value="1"/>
</dbReference>
<dbReference type="Pfam" id="PF13406">
    <property type="entry name" value="SLT_2"/>
    <property type="match status" value="1"/>
</dbReference>
<dbReference type="InterPro" id="IPR031304">
    <property type="entry name" value="SLT_2"/>
</dbReference>
<name>A0A6I4M3L8_9SPHN</name>
<dbReference type="GO" id="GO:0008933">
    <property type="term" value="F:peptidoglycan lytic transglycosylase activity"/>
    <property type="evidence" value="ECO:0007669"/>
    <property type="project" value="TreeGrafter"/>
</dbReference>
<organism evidence="2 3">
    <name type="scientific">Sphingorhabdus profundilacus</name>
    <dbReference type="NCBI Taxonomy" id="2509718"/>
    <lineage>
        <taxon>Bacteria</taxon>
        <taxon>Pseudomonadati</taxon>
        <taxon>Pseudomonadota</taxon>
        <taxon>Alphaproteobacteria</taxon>
        <taxon>Sphingomonadales</taxon>
        <taxon>Sphingomonadaceae</taxon>
        <taxon>Sphingorhabdus</taxon>
    </lineage>
</organism>
<dbReference type="Gene3D" id="1.10.530.10">
    <property type="match status" value="1"/>
</dbReference>
<protein>
    <submittedName>
        <fullName evidence="2">Lytic murein transglycosylase</fullName>
    </submittedName>
</protein>
<dbReference type="PANTHER" id="PTHR30163">
    <property type="entry name" value="MEMBRANE-BOUND LYTIC MUREIN TRANSGLYCOSYLASE B"/>
    <property type="match status" value="1"/>
</dbReference>
<evidence type="ECO:0000313" key="2">
    <source>
        <dbReference type="EMBL" id="MVZ96935.1"/>
    </source>
</evidence>
<comment type="caution">
    <text evidence="2">The sequence shown here is derived from an EMBL/GenBank/DDBJ whole genome shotgun (WGS) entry which is preliminary data.</text>
</comment>
<dbReference type="InterPro" id="IPR011970">
    <property type="entry name" value="MltB_2"/>
</dbReference>
<dbReference type="InterPro" id="IPR043426">
    <property type="entry name" value="MltB-like"/>
</dbReference>
<dbReference type="AlphaFoldDB" id="A0A6I4M3L8"/>
<accession>A0A6I4M3L8</accession>
<dbReference type="OrthoDB" id="9808544at2"/>
<dbReference type="RefSeq" id="WP_160353527.1">
    <property type="nucleotide sequence ID" value="NZ_SDWJ01000001.1"/>
</dbReference>
<proteinExistence type="predicted"/>
<feature type="domain" description="Transglycosylase SLT" evidence="1">
    <location>
        <begin position="13"/>
        <end position="321"/>
    </location>
</feature>
<gene>
    <name evidence="2" type="ORF">EUU23_04345</name>
</gene>
<dbReference type="Proteomes" id="UP000471147">
    <property type="component" value="Unassembled WGS sequence"/>
</dbReference>
<evidence type="ECO:0000313" key="3">
    <source>
        <dbReference type="Proteomes" id="UP000471147"/>
    </source>
</evidence>
<keyword evidence="3" id="KW-1185">Reference proteome</keyword>
<dbReference type="GO" id="GO:0009253">
    <property type="term" value="P:peptidoglycan catabolic process"/>
    <property type="evidence" value="ECO:0007669"/>
    <property type="project" value="TreeGrafter"/>
</dbReference>
<dbReference type="InterPro" id="IPR023346">
    <property type="entry name" value="Lysozyme-like_dom_sf"/>
</dbReference>
<reference evidence="2 3" key="1">
    <citation type="submission" date="2019-01" db="EMBL/GenBank/DDBJ databases">
        <title>Sphingorhabdus lacus sp.nov., isolated from an oligotrophic freshwater lake.</title>
        <authorList>
            <person name="Park M."/>
        </authorList>
    </citation>
    <scope>NUCLEOTIDE SEQUENCE [LARGE SCALE GENOMIC DNA]</scope>
    <source>
        <strain evidence="2 3">IMCC26285</strain>
    </source>
</reference>
<dbReference type="NCBIfam" id="TIGR02283">
    <property type="entry name" value="MltB_2"/>
    <property type="match status" value="1"/>
</dbReference>